<dbReference type="PANTHER" id="PTHR33164:SF43">
    <property type="entry name" value="HTH-TYPE TRANSCRIPTIONAL REPRESSOR YETL"/>
    <property type="match status" value="1"/>
</dbReference>
<evidence type="ECO:0000259" key="2">
    <source>
        <dbReference type="PROSITE" id="PS50995"/>
    </source>
</evidence>
<gene>
    <name evidence="3" type="ORF">J1899_01460</name>
</gene>
<dbReference type="SUPFAM" id="SSF46785">
    <property type="entry name" value="Winged helix' DNA-binding domain"/>
    <property type="match status" value="1"/>
</dbReference>
<dbReference type="PROSITE" id="PS50995">
    <property type="entry name" value="HTH_MARR_2"/>
    <property type="match status" value="1"/>
</dbReference>
<dbReference type="SMART" id="SM00347">
    <property type="entry name" value="HTH_MARR"/>
    <property type="match status" value="1"/>
</dbReference>
<dbReference type="InterPro" id="IPR000835">
    <property type="entry name" value="HTH_MarR-typ"/>
</dbReference>
<sequence length="142" mass="17191">MESYRKFFHQYFLLYRPFISDLNRLLNEYDLHYSQWSIMYYLEMYESVTLVELSKHLYVEKPTITRTVNSLIKLQYVEQIKGRDNREKRIQLSPRGKEITAILRKNIDEYEQDIMTGISPEKQAEVIEVMDQIRSMIIKRGV</sequence>
<organism evidence="3 4">
    <name type="scientific">Cytobacillus gottheilii</name>
    <dbReference type="NCBI Taxonomy" id="859144"/>
    <lineage>
        <taxon>Bacteria</taxon>
        <taxon>Bacillati</taxon>
        <taxon>Bacillota</taxon>
        <taxon>Bacilli</taxon>
        <taxon>Bacillales</taxon>
        <taxon>Bacillaceae</taxon>
        <taxon>Cytobacillus</taxon>
    </lineage>
</organism>
<reference evidence="3 4" key="1">
    <citation type="submission" date="2021-03" db="EMBL/GenBank/DDBJ databases">
        <title>The first data on the complete genome of the tetrodotoxin-producing bacterium.</title>
        <authorList>
            <person name="Melnikova D.I."/>
            <person name="Nijland R."/>
            <person name="Magarlamov T.Y."/>
        </authorList>
    </citation>
    <scope>NUCLEOTIDE SEQUENCE [LARGE SCALE GENOMIC DNA]</scope>
    <source>
        <strain evidence="3 4">1839</strain>
    </source>
</reference>
<dbReference type="InterPro" id="IPR036390">
    <property type="entry name" value="WH_DNA-bd_sf"/>
</dbReference>
<dbReference type="Pfam" id="PF12802">
    <property type="entry name" value="MarR_2"/>
    <property type="match status" value="1"/>
</dbReference>
<accession>A0ABX8FC10</accession>
<evidence type="ECO:0000313" key="3">
    <source>
        <dbReference type="EMBL" id="QVY61831.1"/>
    </source>
</evidence>
<dbReference type="EMBL" id="CP071709">
    <property type="protein sequence ID" value="QVY61831.1"/>
    <property type="molecule type" value="Genomic_DNA"/>
</dbReference>
<evidence type="ECO:0000256" key="1">
    <source>
        <dbReference type="ARBA" id="ARBA00023125"/>
    </source>
</evidence>
<protein>
    <submittedName>
        <fullName evidence="3">MarR family transcriptional regulator</fullName>
    </submittedName>
</protein>
<evidence type="ECO:0000313" key="4">
    <source>
        <dbReference type="Proteomes" id="UP000679247"/>
    </source>
</evidence>
<keyword evidence="1" id="KW-0238">DNA-binding</keyword>
<dbReference type="InterPro" id="IPR039422">
    <property type="entry name" value="MarR/SlyA-like"/>
</dbReference>
<name>A0ABX8FC10_9BACI</name>
<proteinExistence type="predicted"/>
<feature type="domain" description="HTH marR-type" evidence="2">
    <location>
        <begin position="1"/>
        <end position="135"/>
    </location>
</feature>
<dbReference type="Gene3D" id="1.10.10.10">
    <property type="entry name" value="Winged helix-like DNA-binding domain superfamily/Winged helix DNA-binding domain"/>
    <property type="match status" value="1"/>
</dbReference>
<dbReference type="PANTHER" id="PTHR33164">
    <property type="entry name" value="TRANSCRIPTIONAL REGULATOR, MARR FAMILY"/>
    <property type="match status" value="1"/>
</dbReference>
<keyword evidence="4" id="KW-1185">Reference proteome</keyword>
<dbReference type="Proteomes" id="UP000679247">
    <property type="component" value="Chromosome"/>
</dbReference>
<dbReference type="RefSeq" id="WP_214477033.1">
    <property type="nucleotide sequence ID" value="NZ_CP071709.1"/>
</dbReference>
<dbReference type="PRINTS" id="PR00598">
    <property type="entry name" value="HTHMARR"/>
</dbReference>
<dbReference type="InterPro" id="IPR036388">
    <property type="entry name" value="WH-like_DNA-bd_sf"/>
</dbReference>